<evidence type="ECO:0000313" key="3">
    <source>
        <dbReference type="Proteomes" id="UP000509750"/>
    </source>
</evidence>
<proteinExistence type="predicted"/>
<reference evidence="2 3" key="1">
    <citation type="submission" date="2020-07" db="EMBL/GenBank/DDBJ databases">
        <title>Gai3-2, isolated from salt lake.</title>
        <authorList>
            <person name="Cui H."/>
            <person name="Shi X."/>
        </authorList>
    </citation>
    <scope>NUCLEOTIDE SEQUENCE [LARGE SCALE GENOMIC DNA]</scope>
    <source>
        <strain evidence="2 3">Gai3-2</strain>
    </source>
</reference>
<feature type="transmembrane region" description="Helical" evidence="1">
    <location>
        <begin position="37"/>
        <end position="55"/>
    </location>
</feature>
<name>A0A7D5GC31_9EURY</name>
<dbReference type="RefSeq" id="WP_179169541.1">
    <property type="nucleotide sequence ID" value="NZ_CP058529.1"/>
</dbReference>
<protein>
    <submittedName>
        <fullName evidence="2">Uncharacterized protein</fullName>
    </submittedName>
</protein>
<dbReference type="GeneID" id="56029274"/>
<accession>A0A7D5GC31</accession>
<keyword evidence="1" id="KW-0812">Transmembrane</keyword>
<evidence type="ECO:0000256" key="1">
    <source>
        <dbReference type="SAM" id="Phobius"/>
    </source>
</evidence>
<dbReference type="Proteomes" id="UP000509750">
    <property type="component" value="Chromosome"/>
</dbReference>
<keyword evidence="3" id="KW-1185">Reference proteome</keyword>
<organism evidence="2 3">
    <name type="scientific">Halorarum halophilum</name>
    <dbReference type="NCBI Taxonomy" id="2743090"/>
    <lineage>
        <taxon>Archaea</taxon>
        <taxon>Methanobacteriati</taxon>
        <taxon>Methanobacteriota</taxon>
        <taxon>Stenosarchaea group</taxon>
        <taxon>Halobacteria</taxon>
        <taxon>Halobacteriales</taxon>
        <taxon>Haloferacaceae</taxon>
        <taxon>Halorarum</taxon>
    </lineage>
</organism>
<feature type="transmembrane region" description="Helical" evidence="1">
    <location>
        <begin position="12"/>
        <end position="31"/>
    </location>
</feature>
<gene>
    <name evidence="2" type="ORF">HUG10_10535</name>
</gene>
<keyword evidence="1" id="KW-1133">Transmembrane helix</keyword>
<evidence type="ECO:0000313" key="2">
    <source>
        <dbReference type="EMBL" id="QLG27966.1"/>
    </source>
</evidence>
<dbReference type="KEGG" id="halg:HUG10_10535"/>
<sequence length="63" mass="6315">MPSDAVAARLDIIVVLLAGILGALLVLLLANHGFEEVLAGVVAGSALAWLAVAGVNERIGRGP</sequence>
<dbReference type="EMBL" id="CP058529">
    <property type="protein sequence ID" value="QLG27966.1"/>
    <property type="molecule type" value="Genomic_DNA"/>
</dbReference>
<keyword evidence="1" id="KW-0472">Membrane</keyword>
<dbReference type="AlphaFoldDB" id="A0A7D5GC31"/>